<evidence type="ECO:0000313" key="3">
    <source>
        <dbReference type="Proteomes" id="UP001139353"/>
    </source>
</evidence>
<dbReference type="Gene3D" id="3.10.20.280">
    <property type="entry name" value="RnfH-like"/>
    <property type="match status" value="1"/>
</dbReference>
<sequence length="117" mass="12263">MESAEIAVQVVWSPSARETLTAALRLPAGATVADALAAADWPALASAAQGDAAFGAAGLSAAVWSKARPLAHVLRDGDRVEVLRDLQIDPMTARRVRFEAAGGIDALRQRGYAGRKR</sequence>
<comment type="similarity">
    <text evidence="1">Belongs to the UPF0125 (RnfH) family.</text>
</comment>
<evidence type="ECO:0000256" key="1">
    <source>
        <dbReference type="ARBA" id="ARBA00010645"/>
    </source>
</evidence>
<reference evidence="2" key="1">
    <citation type="submission" date="2021-11" db="EMBL/GenBank/DDBJ databases">
        <title>BS-T2-15 a new species belonging to the Comamonadaceae family isolated from the soil of a French oak forest.</title>
        <authorList>
            <person name="Mieszkin S."/>
            <person name="Alain K."/>
        </authorList>
    </citation>
    <scope>NUCLEOTIDE SEQUENCE</scope>
    <source>
        <strain evidence="2">BS-T2-15</strain>
    </source>
</reference>
<dbReference type="SUPFAM" id="SSF54285">
    <property type="entry name" value="MoaD/ThiS"/>
    <property type="match status" value="1"/>
</dbReference>
<dbReference type="AlphaFoldDB" id="A0A9X2C2V3"/>
<proteinExistence type="inferred from homology"/>
<dbReference type="InterPro" id="IPR016155">
    <property type="entry name" value="Mopterin_synth/thiamin_S_b"/>
</dbReference>
<dbReference type="Pfam" id="PF03658">
    <property type="entry name" value="Ub-RnfH"/>
    <property type="match status" value="1"/>
</dbReference>
<dbReference type="Proteomes" id="UP001139353">
    <property type="component" value="Unassembled WGS sequence"/>
</dbReference>
<accession>A0A9X2C2V3</accession>
<comment type="caution">
    <text evidence="2">The sequence shown here is derived from an EMBL/GenBank/DDBJ whole genome shotgun (WGS) entry which is preliminary data.</text>
</comment>
<dbReference type="InterPro" id="IPR005346">
    <property type="entry name" value="RnfH"/>
</dbReference>
<evidence type="ECO:0000313" key="2">
    <source>
        <dbReference type="EMBL" id="MCK9686495.1"/>
    </source>
</evidence>
<dbReference type="EMBL" id="JAJLJH010000002">
    <property type="protein sequence ID" value="MCK9686495.1"/>
    <property type="molecule type" value="Genomic_DNA"/>
</dbReference>
<name>A0A9X2C2V3_9BURK</name>
<protein>
    <submittedName>
        <fullName evidence="2">RnfH family protein</fullName>
    </submittedName>
</protein>
<gene>
    <name evidence="2" type="ORF">LPC04_12330</name>
</gene>
<dbReference type="InterPro" id="IPR037021">
    <property type="entry name" value="RnfH_sf"/>
</dbReference>
<keyword evidence="3" id="KW-1185">Reference proteome</keyword>
<organism evidence="2 3">
    <name type="scientific">Scleromatobacter humisilvae</name>
    <dbReference type="NCBI Taxonomy" id="2897159"/>
    <lineage>
        <taxon>Bacteria</taxon>
        <taxon>Pseudomonadati</taxon>
        <taxon>Pseudomonadota</taxon>
        <taxon>Betaproteobacteria</taxon>
        <taxon>Burkholderiales</taxon>
        <taxon>Sphaerotilaceae</taxon>
        <taxon>Scleromatobacter</taxon>
    </lineage>
</organism>
<dbReference type="RefSeq" id="WP_275682518.1">
    <property type="nucleotide sequence ID" value="NZ_JAJLJH010000002.1"/>
</dbReference>